<evidence type="ECO:0000256" key="1">
    <source>
        <dbReference type="SAM" id="MobiDB-lite"/>
    </source>
</evidence>
<dbReference type="Proteomes" id="UP001555826">
    <property type="component" value="Unassembled WGS sequence"/>
</dbReference>
<dbReference type="InterPro" id="IPR028037">
    <property type="entry name" value="Antitoxin_Rv0909/MT0933"/>
</dbReference>
<name>A0ABV3P564_9ACTN</name>
<dbReference type="RefSeq" id="WP_367637550.1">
    <property type="nucleotide sequence ID" value="NZ_JBFNQN010000005.1"/>
</dbReference>
<feature type="region of interest" description="Disordered" evidence="1">
    <location>
        <begin position="78"/>
        <end position="109"/>
    </location>
</feature>
<evidence type="ECO:0000313" key="3">
    <source>
        <dbReference type="Proteomes" id="UP001555826"/>
    </source>
</evidence>
<keyword evidence="3" id="KW-1185">Reference proteome</keyword>
<dbReference type="EMBL" id="JBFNQN010000005">
    <property type="protein sequence ID" value="MEW9264751.1"/>
    <property type="molecule type" value="Genomic_DNA"/>
</dbReference>
<evidence type="ECO:0000313" key="2">
    <source>
        <dbReference type="EMBL" id="MEW9264751.1"/>
    </source>
</evidence>
<proteinExistence type="predicted"/>
<comment type="caution">
    <text evidence="2">The sequence shown here is derived from an EMBL/GenBank/DDBJ whole genome shotgun (WGS) entry which is preliminary data.</text>
</comment>
<reference evidence="2 3" key="1">
    <citation type="submission" date="2024-07" db="EMBL/GenBank/DDBJ databases">
        <authorList>
            <person name="Thanompreechachai J."/>
            <person name="Duangmal K."/>
        </authorList>
    </citation>
    <scope>NUCLEOTIDE SEQUENCE [LARGE SCALE GENOMIC DNA]</scope>
    <source>
        <strain evidence="2 3">KCTC 19886</strain>
    </source>
</reference>
<gene>
    <name evidence="2" type="ORF">AB1207_08325</name>
</gene>
<dbReference type="Pfam" id="PF14013">
    <property type="entry name" value="MT0933_antitox"/>
    <property type="match status" value="1"/>
</dbReference>
<accession>A0ABV3P564</accession>
<sequence length="109" mass="11139">MGTIDFLKVKIGEAADQALHLADQARGKAGSFAAEHSGRADGAIGKAGQFVNTRTDGRFADTVGKVSDLARKGVDLAADQAPVSPMEGGGTRMRGGVSSDGTPMRGPLR</sequence>
<protein>
    <submittedName>
        <fullName evidence="2">Rv0909 family putative TA system antitoxin</fullName>
    </submittedName>
</protein>
<organism evidence="2 3">
    <name type="scientific">Kineococcus endophyticus</name>
    <dbReference type="NCBI Taxonomy" id="1181883"/>
    <lineage>
        <taxon>Bacteria</taxon>
        <taxon>Bacillati</taxon>
        <taxon>Actinomycetota</taxon>
        <taxon>Actinomycetes</taxon>
        <taxon>Kineosporiales</taxon>
        <taxon>Kineosporiaceae</taxon>
        <taxon>Kineococcus</taxon>
    </lineage>
</organism>